<name>A0ACB9YQL1_9PEZI</name>
<organism evidence="1 2">
    <name type="scientific">Hypoxylon rubiginosum</name>
    <dbReference type="NCBI Taxonomy" id="110542"/>
    <lineage>
        <taxon>Eukaryota</taxon>
        <taxon>Fungi</taxon>
        <taxon>Dikarya</taxon>
        <taxon>Ascomycota</taxon>
        <taxon>Pezizomycotina</taxon>
        <taxon>Sordariomycetes</taxon>
        <taxon>Xylariomycetidae</taxon>
        <taxon>Xylariales</taxon>
        <taxon>Hypoxylaceae</taxon>
        <taxon>Hypoxylon</taxon>
    </lineage>
</organism>
<sequence>MLLPIDYVRSLSPAGVFIGLVALLVIWYIVSAVAAWYRLRHIPGPFLASFSYLWLSKSIIFNTLVGDLRGLTRYGGLARVGPNSILTTDPDVLRRVASARTKYTKDEWYQAVSFSPHHVTMVTLLDNPSHDRVKAKTSSGYNGREISDFEAAIDSVIVNLINTVRRKHLTTKTKFCNVEFASMVRRFTLDMVTRLAYGQAFGFQDADGELYDYTTRLDRALKSMSMSQEVPLLRKIVFSRFLFDMFGPKATDEKGVGKIMGITEKIIDESFAREKPANDMLGSFIRHGLTRKECCDEGMVQMIAGTDTTAGAIRSTLMYIMATPRVYSRLKSMIKQCVERNEVSSPISYGEAQKLPYLQAVIYEGLRIKNPVTYGHYKRTPPEGDTINGVFIPGGTSIGHNTVGLTRNEAVFGEDVDVFRPERFLECDEAKKVEMERAIDIIFGGGRWMCAGKTIAFYEFSKVYFELLRVFDFQLVNPQKAWDESAYFLYFHKNMWVRITEAEL</sequence>
<comment type="caution">
    <text evidence="1">The sequence shown here is derived from an EMBL/GenBank/DDBJ whole genome shotgun (WGS) entry which is preliminary data.</text>
</comment>
<dbReference type="Proteomes" id="UP001497700">
    <property type="component" value="Unassembled WGS sequence"/>
</dbReference>
<reference evidence="1 2" key="1">
    <citation type="journal article" date="2022" name="New Phytol.">
        <title>Ecological generalism drives hyperdiversity of secondary metabolite gene clusters in xylarialean endophytes.</title>
        <authorList>
            <person name="Franco M.E.E."/>
            <person name="Wisecaver J.H."/>
            <person name="Arnold A.E."/>
            <person name="Ju Y.M."/>
            <person name="Slot J.C."/>
            <person name="Ahrendt S."/>
            <person name="Moore L.P."/>
            <person name="Eastman K.E."/>
            <person name="Scott K."/>
            <person name="Konkel Z."/>
            <person name="Mondo S.J."/>
            <person name="Kuo A."/>
            <person name="Hayes R.D."/>
            <person name="Haridas S."/>
            <person name="Andreopoulos B."/>
            <person name="Riley R."/>
            <person name="LaButti K."/>
            <person name="Pangilinan J."/>
            <person name="Lipzen A."/>
            <person name="Amirebrahimi M."/>
            <person name="Yan J."/>
            <person name="Adam C."/>
            <person name="Keymanesh K."/>
            <person name="Ng V."/>
            <person name="Louie K."/>
            <person name="Northen T."/>
            <person name="Drula E."/>
            <person name="Henrissat B."/>
            <person name="Hsieh H.M."/>
            <person name="Youens-Clark K."/>
            <person name="Lutzoni F."/>
            <person name="Miadlikowska J."/>
            <person name="Eastwood D.C."/>
            <person name="Hamelin R.C."/>
            <person name="Grigoriev I.V."/>
            <person name="U'Ren J.M."/>
        </authorList>
    </citation>
    <scope>NUCLEOTIDE SEQUENCE [LARGE SCALE GENOMIC DNA]</scope>
    <source>
        <strain evidence="1 2">CBS 119005</strain>
    </source>
</reference>
<gene>
    <name evidence="1" type="ORF">F4820DRAFT_432962</name>
</gene>
<keyword evidence="2" id="KW-1185">Reference proteome</keyword>
<evidence type="ECO:0000313" key="2">
    <source>
        <dbReference type="Proteomes" id="UP001497700"/>
    </source>
</evidence>
<proteinExistence type="predicted"/>
<protein>
    <submittedName>
        <fullName evidence="1">Cytochrome P450</fullName>
    </submittedName>
</protein>
<evidence type="ECO:0000313" key="1">
    <source>
        <dbReference type="EMBL" id="KAI4861638.1"/>
    </source>
</evidence>
<dbReference type="EMBL" id="MU393546">
    <property type="protein sequence ID" value="KAI4861638.1"/>
    <property type="molecule type" value="Genomic_DNA"/>
</dbReference>
<accession>A0ACB9YQL1</accession>